<dbReference type="RefSeq" id="WP_344303319.1">
    <property type="nucleotide sequence ID" value="NZ_BAAAQQ010000008.1"/>
</dbReference>
<organism evidence="2 3">
    <name type="scientific">Nocardioides bigeumensis</name>
    <dbReference type="NCBI Taxonomy" id="433657"/>
    <lineage>
        <taxon>Bacteria</taxon>
        <taxon>Bacillati</taxon>
        <taxon>Actinomycetota</taxon>
        <taxon>Actinomycetes</taxon>
        <taxon>Propionibacteriales</taxon>
        <taxon>Nocardioidaceae</taxon>
        <taxon>Nocardioides</taxon>
    </lineage>
</organism>
<feature type="signal peptide" evidence="1">
    <location>
        <begin position="1"/>
        <end position="18"/>
    </location>
</feature>
<keyword evidence="1" id="KW-0732">Signal</keyword>
<feature type="chain" id="PRO_5045589713" description="DUF3558 domain-containing protein" evidence="1">
    <location>
        <begin position="19"/>
        <end position="208"/>
    </location>
</feature>
<dbReference type="EMBL" id="BAAAQQ010000008">
    <property type="protein sequence ID" value="GAA2122474.1"/>
    <property type="molecule type" value="Genomic_DNA"/>
</dbReference>
<evidence type="ECO:0008006" key="4">
    <source>
        <dbReference type="Google" id="ProtNLM"/>
    </source>
</evidence>
<dbReference type="Proteomes" id="UP001500575">
    <property type="component" value="Unassembled WGS sequence"/>
</dbReference>
<name>A0ABP5JTE0_9ACTN</name>
<reference evidence="3" key="1">
    <citation type="journal article" date="2019" name="Int. J. Syst. Evol. Microbiol.">
        <title>The Global Catalogue of Microorganisms (GCM) 10K type strain sequencing project: providing services to taxonomists for standard genome sequencing and annotation.</title>
        <authorList>
            <consortium name="The Broad Institute Genomics Platform"/>
            <consortium name="The Broad Institute Genome Sequencing Center for Infectious Disease"/>
            <person name="Wu L."/>
            <person name="Ma J."/>
        </authorList>
    </citation>
    <scope>NUCLEOTIDE SEQUENCE [LARGE SCALE GENOMIC DNA]</scope>
    <source>
        <strain evidence="3">JCM 16021</strain>
    </source>
</reference>
<sequence length="208" mass="21867">MLFKGAFTLAVLMTLASAALVGGRTLGFIGDAPAATTAVCDSLTAAQRKSLLGEKTPYEQDLDEFEDSQVCRWSLEAGDEATFVEVTVTSAQQWAADYAGSIAEQGGPSDAARRAVFRKALELGTSATDREACGLASRVFELNGAEQGAQSGVTFDEGNRRKSPRVVAEGCNDGVFVSVVAASPNLKESSTLDRRALQALGVVQRRLG</sequence>
<proteinExistence type="predicted"/>
<evidence type="ECO:0000256" key="1">
    <source>
        <dbReference type="SAM" id="SignalP"/>
    </source>
</evidence>
<evidence type="ECO:0000313" key="2">
    <source>
        <dbReference type="EMBL" id="GAA2122474.1"/>
    </source>
</evidence>
<keyword evidence="3" id="KW-1185">Reference proteome</keyword>
<protein>
    <recommendedName>
        <fullName evidence="4">DUF3558 domain-containing protein</fullName>
    </recommendedName>
</protein>
<accession>A0ABP5JTE0</accession>
<gene>
    <name evidence="2" type="ORF">GCM10009843_17640</name>
</gene>
<evidence type="ECO:0000313" key="3">
    <source>
        <dbReference type="Proteomes" id="UP001500575"/>
    </source>
</evidence>
<comment type="caution">
    <text evidence="2">The sequence shown here is derived from an EMBL/GenBank/DDBJ whole genome shotgun (WGS) entry which is preliminary data.</text>
</comment>